<keyword evidence="2" id="KW-1185">Reference proteome</keyword>
<organism evidence="1 2">
    <name type="scientific">Gryllotalpicola kribbensis</name>
    <dbReference type="NCBI Taxonomy" id="993084"/>
    <lineage>
        <taxon>Bacteria</taxon>
        <taxon>Bacillati</taxon>
        <taxon>Actinomycetota</taxon>
        <taxon>Actinomycetes</taxon>
        <taxon>Micrococcales</taxon>
        <taxon>Microbacteriaceae</taxon>
        <taxon>Gryllotalpicola</taxon>
    </lineage>
</organism>
<evidence type="ECO:0000313" key="1">
    <source>
        <dbReference type="EMBL" id="GAA4193218.1"/>
    </source>
</evidence>
<accession>A0ABP8AXV7</accession>
<reference evidence="2" key="1">
    <citation type="journal article" date="2019" name="Int. J. Syst. Evol. Microbiol.">
        <title>The Global Catalogue of Microorganisms (GCM) 10K type strain sequencing project: providing services to taxonomists for standard genome sequencing and annotation.</title>
        <authorList>
            <consortium name="The Broad Institute Genomics Platform"/>
            <consortium name="The Broad Institute Genome Sequencing Center for Infectious Disease"/>
            <person name="Wu L."/>
            <person name="Ma J."/>
        </authorList>
    </citation>
    <scope>NUCLEOTIDE SEQUENCE [LARGE SCALE GENOMIC DNA]</scope>
    <source>
        <strain evidence="2">JCM 17593</strain>
    </source>
</reference>
<dbReference type="RefSeq" id="WP_344777710.1">
    <property type="nucleotide sequence ID" value="NZ_BAABBX010000016.1"/>
</dbReference>
<gene>
    <name evidence="1" type="ORF">GCM10022288_26690</name>
</gene>
<sequence length="133" mass="14112">MIITEVTPAEPARFALWHTALTKGAVADRPGADVDTLDAFVESVGNPSPLRRRRAFAAIPNSGDALHLRCFARAVDAPQGRARHHAQALSSRATRAVALRGALVRAETVEGTLAAAFRHLVSPCRTAGQQNGI</sequence>
<dbReference type="Proteomes" id="UP001500213">
    <property type="component" value="Unassembled WGS sequence"/>
</dbReference>
<protein>
    <submittedName>
        <fullName evidence="1">Uncharacterized protein</fullName>
    </submittedName>
</protein>
<proteinExistence type="predicted"/>
<name>A0ABP8AXV7_9MICO</name>
<comment type="caution">
    <text evidence="1">The sequence shown here is derived from an EMBL/GenBank/DDBJ whole genome shotgun (WGS) entry which is preliminary data.</text>
</comment>
<dbReference type="EMBL" id="BAABBX010000016">
    <property type="protein sequence ID" value="GAA4193218.1"/>
    <property type="molecule type" value="Genomic_DNA"/>
</dbReference>
<evidence type="ECO:0000313" key="2">
    <source>
        <dbReference type="Proteomes" id="UP001500213"/>
    </source>
</evidence>